<dbReference type="InterPro" id="IPR013747">
    <property type="entry name" value="ACP_syn_III_C"/>
</dbReference>
<name>A0A941EHE1_9ACTN</name>
<dbReference type="GO" id="GO:0044550">
    <property type="term" value="P:secondary metabolite biosynthetic process"/>
    <property type="evidence" value="ECO:0007669"/>
    <property type="project" value="TreeGrafter"/>
</dbReference>
<reference evidence="12" key="1">
    <citation type="submission" date="2021-04" db="EMBL/GenBank/DDBJ databases">
        <title>Genome based classification of Actinospica acidithermotolerans sp. nov., an actinobacterium isolated from an Indonesian hot spring.</title>
        <authorList>
            <person name="Kusuma A.B."/>
            <person name="Putra K.E."/>
            <person name="Nafisah S."/>
            <person name="Loh J."/>
            <person name="Nouioui I."/>
            <person name="Goodfellow M."/>
        </authorList>
    </citation>
    <scope>NUCLEOTIDE SEQUENCE</scope>
    <source>
        <strain evidence="12">MGRD01-02</strain>
    </source>
</reference>
<evidence type="ECO:0000256" key="1">
    <source>
        <dbReference type="ARBA" id="ARBA00008642"/>
    </source>
</evidence>
<dbReference type="Pfam" id="PF08545">
    <property type="entry name" value="ACP_syn_III"/>
    <property type="match status" value="1"/>
</dbReference>
<accession>A0A941EHE1</accession>
<comment type="function">
    <text evidence="9">Catalyzes the condensation reaction of fatty acid synthesis by the addition to an acyl acceptor of two carbons from malonyl-ACP. Catalyzes the first condensation reaction which initiates fatty acid synthesis and may therefore play a role in governing the total rate of fatty acid production. Possesses both acetoacetyl-ACP synthase and acetyl transacylase activities. Its substrate specificity determines the biosynthesis of branched-chain and/or straight-chain of fatty acids.</text>
</comment>
<sequence>MTASRITAVGHYQPAEILTNADLEKLVETNDEWIRSRVGIEERRIARTETVADMAVQAAAKALAASGRTPEEIDLVVVATTTAIDRCPSTAARVAAALGLTAPGAMDVNTACSGFSHALAVADHAVRAGASRAALVIASEKMSDVTDWTDRSTCVLIGDGAGAAVVEACDDADAGVGPVFWGSAPEKSRTVLIEGDVPRFSQEGQAVYRWVTGEVAGLARRACEAAGVQPEDLAGFVPHQANLRMIEPLARQLGMQDKVVARDVVTSGNTSAASVGIALSKLVESGELRSGDRVLLFGFGGGIAYAGQVVRVP</sequence>
<dbReference type="PANTHER" id="PTHR34069">
    <property type="entry name" value="3-OXOACYL-[ACYL-CARRIER-PROTEIN] SYNTHASE 3"/>
    <property type="match status" value="1"/>
</dbReference>
<keyword evidence="9" id="KW-0511">Multifunctional enzyme</keyword>
<feature type="active site" evidence="9">
    <location>
        <position position="112"/>
    </location>
</feature>
<comment type="similarity">
    <text evidence="1 9">Belongs to the thiolase-like superfamily. FabH family.</text>
</comment>
<dbReference type="AlphaFoldDB" id="A0A941EHE1"/>
<feature type="active site" evidence="9">
    <location>
        <position position="239"/>
    </location>
</feature>
<keyword evidence="6 9" id="KW-0443">Lipid metabolism</keyword>
<dbReference type="NCBIfam" id="TIGR00747">
    <property type="entry name" value="fabH"/>
    <property type="match status" value="1"/>
</dbReference>
<dbReference type="NCBIfam" id="NF006829">
    <property type="entry name" value="PRK09352.1"/>
    <property type="match status" value="1"/>
</dbReference>
<evidence type="ECO:0000256" key="7">
    <source>
        <dbReference type="ARBA" id="ARBA00023160"/>
    </source>
</evidence>
<feature type="region of interest" description="ACP-binding" evidence="9">
    <location>
        <begin position="240"/>
        <end position="244"/>
    </location>
</feature>
<dbReference type="EMBL" id="JAGSOH010000159">
    <property type="protein sequence ID" value="MBR7830828.1"/>
    <property type="molecule type" value="Genomic_DNA"/>
</dbReference>
<evidence type="ECO:0000256" key="6">
    <source>
        <dbReference type="ARBA" id="ARBA00023098"/>
    </source>
</evidence>
<evidence type="ECO:0000256" key="8">
    <source>
        <dbReference type="ARBA" id="ARBA00023315"/>
    </source>
</evidence>
<dbReference type="CDD" id="cd00830">
    <property type="entry name" value="KAS_III"/>
    <property type="match status" value="1"/>
</dbReference>
<dbReference type="GO" id="GO:0004315">
    <property type="term" value="F:3-oxoacyl-[acyl-carrier-protein] synthase activity"/>
    <property type="evidence" value="ECO:0007669"/>
    <property type="project" value="InterPro"/>
</dbReference>
<evidence type="ECO:0000259" key="10">
    <source>
        <dbReference type="Pfam" id="PF08541"/>
    </source>
</evidence>
<evidence type="ECO:0000313" key="12">
    <source>
        <dbReference type="EMBL" id="MBR7830828.1"/>
    </source>
</evidence>
<gene>
    <name evidence="9" type="primary">fabH</name>
    <name evidence="12" type="ORF">KDK95_31280</name>
</gene>
<keyword evidence="8 9" id="KW-0012">Acyltransferase</keyword>
<keyword evidence="2 9" id="KW-0963">Cytoplasm</keyword>
<evidence type="ECO:0000256" key="3">
    <source>
        <dbReference type="ARBA" id="ARBA00022516"/>
    </source>
</evidence>
<evidence type="ECO:0000256" key="5">
    <source>
        <dbReference type="ARBA" id="ARBA00022832"/>
    </source>
</evidence>
<keyword evidence="13" id="KW-1185">Reference proteome</keyword>
<dbReference type="InterPro" id="IPR016039">
    <property type="entry name" value="Thiolase-like"/>
</dbReference>
<keyword evidence="5 9" id="KW-0276">Fatty acid metabolism</keyword>
<evidence type="ECO:0000256" key="9">
    <source>
        <dbReference type="HAMAP-Rule" id="MF_01815"/>
    </source>
</evidence>
<dbReference type="RefSeq" id="WP_212521947.1">
    <property type="nucleotide sequence ID" value="NZ_JAGSOH010000159.1"/>
</dbReference>
<dbReference type="HAMAP" id="MF_01815">
    <property type="entry name" value="FabH"/>
    <property type="match status" value="1"/>
</dbReference>
<dbReference type="Proteomes" id="UP000676325">
    <property type="component" value="Unassembled WGS sequence"/>
</dbReference>
<dbReference type="SUPFAM" id="SSF53901">
    <property type="entry name" value="Thiolase-like"/>
    <property type="match status" value="1"/>
</dbReference>
<evidence type="ECO:0000259" key="11">
    <source>
        <dbReference type="Pfam" id="PF08545"/>
    </source>
</evidence>
<dbReference type="GO" id="GO:0005737">
    <property type="term" value="C:cytoplasm"/>
    <property type="evidence" value="ECO:0007669"/>
    <property type="project" value="UniProtKB-SubCell"/>
</dbReference>
<dbReference type="PANTHER" id="PTHR34069:SF2">
    <property type="entry name" value="BETA-KETOACYL-[ACYL-CARRIER-PROTEIN] SYNTHASE III"/>
    <property type="match status" value="1"/>
</dbReference>
<protein>
    <recommendedName>
        <fullName evidence="9">Beta-ketoacyl-[acyl-carrier-protein] synthase III</fullName>
        <shortName evidence="9">Beta-ketoacyl-ACP synthase III</shortName>
        <shortName evidence="9">KAS III</shortName>
        <ecNumber evidence="9">2.3.1.180</ecNumber>
    </recommendedName>
    <alternativeName>
        <fullName evidence="9">3-oxoacyl-[acyl-carrier-protein] synthase 3</fullName>
    </alternativeName>
    <alternativeName>
        <fullName evidence="9">3-oxoacyl-[acyl-carrier-protein] synthase III</fullName>
    </alternativeName>
</protein>
<keyword evidence="3 9" id="KW-0444">Lipid biosynthesis</keyword>
<feature type="domain" description="Beta-ketoacyl-[acyl-carrier-protein] synthase III N-terminal" evidence="11">
    <location>
        <begin position="106"/>
        <end position="183"/>
    </location>
</feature>
<evidence type="ECO:0000256" key="4">
    <source>
        <dbReference type="ARBA" id="ARBA00022679"/>
    </source>
</evidence>
<comment type="catalytic activity">
    <reaction evidence="9">
        <text>malonyl-[ACP] + acetyl-CoA + H(+) = 3-oxobutanoyl-[ACP] + CO2 + CoA</text>
        <dbReference type="Rhea" id="RHEA:12080"/>
        <dbReference type="Rhea" id="RHEA-COMP:9623"/>
        <dbReference type="Rhea" id="RHEA-COMP:9625"/>
        <dbReference type="ChEBI" id="CHEBI:15378"/>
        <dbReference type="ChEBI" id="CHEBI:16526"/>
        <dbReference type="ChEBI" id="CHEBI:57287"/>
        <dbReference type="ChEBI" id="CHEBI:57288"/>
        <dbReference type="ChEBI" id="CHEBI:78449"/>
        <dbReference type="ChEBI" id="CHEBI:78450"/>
        <dbReference type="EC" id="2.3.1.180"/>
    </reaction>
</comment>
<dbReference type="InterPro" id="IPR013751">
    <property type="entry name" value="ACP_syn_III_N"/>
</dbReference>
<evidence type="ECO:0000313" key="13">
    <source>
        <dbReference type="Proteomes" id="UP000676325"/>
    </source>
</evidence>
<keyword evidence="7 9" id="KW-0275">Fatty acid biosynthesis</keyword>
<proteinExistence type="inferred from homology"/>
<dbReference type="Pfam" id="PF08541">
    <property type="entry name" value="ACP_syn_III_C"/>
    <property type="match status" value="1"/>
</dbReference>
<comment type="caution">
    <text evidence="12">The sequence shown here is derived from an EMBL/GenBank/DDBJ whole genome shotgun (WGS) entry which is preliminary data.</text>
</comment>
<comment type="domain">
    <text evidence="9">The last Arg residue of the ACP-binding site is essential for the weak association between ACP/AcpP and FabH.</text>
</comment>
<comment type="subunit">
    <text evidence="9">Homodimer.</text>
</comment>
<evidence type="ECO:0000256" key="2">
    <source>
        <dbReference type="ARBA" id="ARBA00022490"/>
    </source>
</evidence>
<dbReference type="GO" id="GO:0033818">
    <property type="term" value="F:beta-ketoacyl-acyl-carrier-protein synthase III activity"/>
    <property type="evidence" value="ECO:0007669"/>
    <property type="project" value="UniProtKB-UniRule"/>
</dbReference>
<dbReference type="EC" id="2.3.1.180" evidence="9"/>
<comment type="pathway">
    <text evidence="9">Lipid metabolism; fatty acid biosynthesis.</text>
</comment>
<dbReference type="GO" id="GO:0006633">
    <property type="term" value="P:fatty acid biosynthetic process"/>
    <property type="evidence" value="ECO:0007669"/>
    <property type="project" value="UniProtKB-UniRule"/>
</dbReference>
<dbReference type="InterPro" id="IPR004655">
    <property type="entry name" value="FabH"/>
</dbReference>
<dbReference type="Gene3D" id="3.40.47.10">
    <property type="match status" value="1"/>
</dbReference>
<comment type="subcellular location">
    <subcellularLocation>
        <location evidence="9">Cytoplasm</location>
    </subcellularLocation>
</comment>
<feature type="active site" evidence="9">
    <location>
        <position position="269"/>
    </location>
</feature>
<feature type="domain" description="Beta-ketoacyl-[acyl-carrier-protein] synthase III C-terminal" evidence="10">
    <location>
        <begin position="223"/>
        <end position="311"/>
    </location>
</feature>
<organism evidence="12 13">
    <name type="scientific">Actinospica acidithermotolerans</name>
    <dbReference type="NCBI Taxonomy" id="2828514"/>
    <lineage>
        <taxon>Bacteria</taxon>
        <taxon>Bacillati</taxon>
        <taxon>Actinomycetota</taxon>
        <taxon>Actinomycetes</taxon>
        <taxon>Catenulisporales</taxon>
        <taxon>Actinospicaceae</taxon>
        <taxon>Actinospica</taxon>
    </lineage>
</organism>
<keyword evidence="4 9" id="KW-0808">Transferase</keyword>